<dbReference type="Pfam" id="PF24355">
    <property type="entry name" value="DUF7514"/>
    <property type="match status" value="1"/>
</dbReference>
<evidence type="ECO:0000259" key="2">
    <source>
        <dbReference type="Pfam" id="PF24355"/>
    </source>
</evidence>
<sequence length="587" mass="67312">MGDMAAEAQETREQPPAEHTANDEAAQREAYDYWGYLLKTDKCGTPMLDRLLKGIAEVISKKFEPSDSPDLTPSQIAAWYRAVGGDYDMLFTETAPSSIAFIYRALGAFHSLQPSASDDGYSSPAIPALKKQGFVTWQTIQLLLGPQEHVPFLQKSVEQFDVIDPDTKQPFLKLLPSKCFPAKPDEAMEEWYEGVAARLRKEADAEANGVRTDNEPRSSADLSGDGSSADERTGAFKYFEDPMYRKARPRPTYMRHVSKEQARANNDGPIARVRHMLNPWARRRSLPPGRYEEDSLSDEDATPIAPNPNQRYPTHKRPHPPRRESSLSTADSDSDPDQPPSRRRTPVLRHHRSHEQPVSPREYFPSYHEPYRPSPQRLPSERPDARTSSAPSPVPIYGPTKSPLFATTVAQQMQARNHYDRPAMTTRGSYRPVPTPNVRYASHSTSVSPQHAEAPYVRDHDRYTHRDRDMSYEGSNHSSSQSHRRHSSTGDAIYPRERHDRDRDRDRDRDVARTRSHDRVKDEWDDRDRDRSRDKRSYDRSREHSRDRDRERDRDRHRGSHRYVTGVEGGVSGRRVGGRFVRLLKEL</sequence>
<feature type="compositionally biased region" description="Basic and acidic residues" evidence="1">
    <location>
        <begin position="456"/>
        <end position="471"/>
    </location>
</feature>
<feature type="region of interest" description="Disordered" evidence="1">
    <location>
        <begin position="203"/>
        <end position="234"/>
    </location>
</feature>
<feature type="domain" description="DUF7514" evidence="2">
    <location>
        <begin position="35"/>
        <end position="195"/>
    </location>
</feature>
<reference evidence="3" key="1">
    <citation type="submission" date="2022-10" db="EMBL/GenBank/DDBJ databases">
        <title>Tapping the CABI collections for fungal endophytes: first genome assemblies for Collariella, Neodidymelliopsis, Ascochyta clinopodiicola, Didymella pomorum, Didymosphaeria variabile, Neocosmospora piperis and Neocucurbitaria cava.</title>
        <authorList>
            <person name="Hill R."/>
        </authorList>
    </citation>
    <scope>NUCLEOTIDE SEQUENCE</scope>
    <source>
        <strain evidence="3">IMI 355091</strain>
    </source>
</reference>
<feature type="region of interest" description="Disordered" evidence="1">
    <location>
        <begin position="281"/>
        <end position="402"/>
    </location>
</feature>
<proteinExistence type="predicted"/>
<dbReference type="OrthoDB" id="5420895at2759"/>
<keyword evidence="4" id="KW-1185">Reference proteome</keyword>
<name>A0A9W8Z7U4_9PLEO</name>
<feature type="region of interest" description="Disordered" evidence="1">
    <location>
        <begin position="1"/>
        <end position="24"/>
    </location>
</feature>
<comment type="caution">
    <text evidence="3">The sequence shown here is derived from an EMBL/GenBank/DDBJ whole genome shotgun (WGS) entry which is preliminary data.</text>
</comment>
<feature type="compositionally biased region" description="Basic residues" evidence="1">
    <location>
        <begin position="341"/>
        <end position="353"/>
    </location>
</feature>
<dbReference type="Proteomes" id="UP001140510">
    <property type="component" value="Unassembled WGS sequence"/>
</dbReference>
<protein>
    <recommendedName>
        <fullName evidence="2">DUF7514 domain-containing protein</fullName>
    </recommendedName>
</protein>
<dbReference type="PANTHER" id="PTHR39611">
    <property type="entry name" value="HYDROXYPROLINE-RICH GLYCOPROTEIN DZ-HRGP-RELATED"/>
    <property type="match status" value="1"/>
</dbReference>
<dbReference type="InterPro" id="IPR055936">
    <property type="entry name" value="DUF7514"/>
</dbReference>
<evidence type="ECO:0000313" key="4">
    <source>
        <dbReference type="Proteomes" id="UP001140510"/>
    </source>
</evidence>
<evidence type="ECO:0000313" key="3">
    <source>
        <dbReference type="EMBL" id="KAJ4399980.1"/>
    </source>
</evidence>
<organism evidence="3 4">
    <name type="scientific">Didymella pomorum</name>
    <dbReference type="NCBI Taxonomy" id="749634"/>
    <lineage>
        <taxon>Eukaryota</taxon>
        <taxon>Fungi</taxon>
        <taxon>Dikarya</taxon>
        <taxon>Ascomycota</taxon>
        <taxon>Pezizomycotina</taxon>
        <taxon>Dothideomycetes</taxon>
        <taxon>Pleosporomycetidae</taxon>
        <taxon>Pleosporales</taxon>
        <taxon>Pleosporineae</taxon>
        <taxon>Didymellaceae</taxon>
        <taxon>Didymella</taxon>
    </lineage>
</organism>
<gene>
    <name evidence="3" type="ORF">N0V91_009053</name>
</gene>
<dbReference type="AlphaFoldDB" id="A0A9W8Z7U4"/>
<evidence type="ECO:0000256" key="1">
    <source>
        <dbReference type="SAM" id="MobiDB-lite"/>
    </source>
</evidence>
<feature type="compositionally biased region" description="Basic and acidic residues" evidence="1">
    <location>
        <begin position="9"/>
        <end position="24"/>
    </location>
</feature>
<accession>A0A9W8Z7U4</accession>
<feature type="compositionally biased region" description="Basic and acidic residues" evidence="1">
    <location>
        <begin position="494"/>
        <end position="556"/>
    </location>
</feature>
<dbReference type="EMBL" id="JAPEVA010000097">
    <property type="protein sequence ID" value="KAJ4399980.1"/>
    <property type="molecule type" value="Genomic_DNA"/>
</dbReference>
<dbReference type="PANTHER" id="PTHR39611:SF2">
    <property type="entry name" value="HYDROXYPROLINE-RICH GLYCOPROTEIN DZ-HRGP"/>
    <property type="match status" value="1"/>
</dbReference>
<feature type="region of interest" description="Disordered" evidence="1">
    <location>
        <begin position="419"/>
        <end position="562"/>
    </location>
</feature>